<dbReference type="AlphaFoldDB" id="A0AAX2IME4"/>
<protein>
    <recommendedName>
        <fullName evidence="6">Nitrogen regulatory IIA protein</fullName>
    </recommendedName>
</protein>
<dbReference type="Proteomes" id="UP000251937">
    <property type="component" value="Unassembled WGS sequence"/>
</dbReference>
<dbReference type="EMBL" id="UAVR01000013">
    <property type="protein sequence ID" value="SQA90946.1"/>
    <property type="molecule type" value="Genomic_DNA"/>
</dbReference>
<name>A0AAX2IME4_9FLAO</name>
<dbReference type="Proteomes" id="UP000190669">
    <property type="component" value="Unassembled WGS sequence"/>
</dbReference>
<keyword evidence="4" id="KW-1185">Reference proteome</keyword>
<accession>A0AAX2IME4</accession>
<evidence type="ECO:0000313" key="2">
    <source>
        <dbReference type="EMBL" id="SKC03030.1"/>
    </source>
</evidence>
<reference evidence="3 5" key="2">
    <citation type="submission" date="2018-06" db="EMBL/GenBank/DDBJ databases">
        <authorList>
            <consortium name="Pathogen Informatics"/>
            <person name="Doyle S."/>
        </authorList>
    </citation>
    <scope>NUCLEOTIDE SEQUENCE [LARGE SCALE GENOMIC DNA]</scope>
    <source>
        <strain evidence="3 5">NCTC11212</strain>
    </source>
</reference>
<keyword evidence="1" id="KW-1133">Transmembrane helix</keyword>
<keyword evidence="1" id="KW-0472">Membrane</keyword>
<proteinExistence type="predicted"/>
<organism evidence="3 5">
    <name type="scientific">Chryseobacterium balustinum</name>
    <dbReference type="NCBI Taxonomy" id="246"/>
    <lineage>
        <taxon>Bacteria</taxon>
        <taxon>Pseudomonadati</taxon>
        <taxon>Bacteroidota</taxon>
        <taxon>Flavobacteriia</taxon>
        <taxon>Flavobacteriales</taxon>
        <taxon>Weeksellaceae</taxon>
        <taxon>Chryseobacterium group</taxon>
        <taxon>Chryseobacterium</taxon>
    </lineage>
</organism>
<evidence type="ECO:0008006" key="6">
    <source>
        <dbReference type="Google" id="ProtNLM"/>
    </source>
</evidence>
<comment type="caution">
    <text evidence="3">The sequence shown here is derived from an EMBL/GenBank/DDBJ whole genome shotgun (WGS) entry which is preliminary data.</text>
</comment>
<dbReference type="RefSeq" id="WP_123920938.1">
    <property type="nucleotide sequence ID" value="NZ_CP033934.1"/>
</dbReference>
<dbReference type="EMBL" id="FUZE01000022">
    <property type="protein sequence ID" value="SKC03030.1"/>
    <property type="molecule type" value="Genomic_DNA"/>
</dbReference>
<evidence type="ECO:0000313" key="3">
    <source>
        <dbReference type="EMBL" id="SQA90946.1"/>
    </source>
</evidence>
<evidence type="ECO:0000256" key="1">
    <source>
        <dbReference type="SAM" id="Phobius"/>
    </source>
</evidence>
<gene>
    <name evidence="3" type="ORF">NCTC11212_02850</name>
    <name evidence="2" type="ORF">SAMN05421800_12211</name>
</gene>
<feature type="transmembrane region" description="Helical" evidence="1">
    <location>
        <begin position="33"/>
        <end position="51"/>
    </location>
</feature>
<sequence>MKKFRIAVDQYINSIENRWKSLSYSRQRTLTKFFLGIYVVLTVLTITYIWYETSNGNNILSISHIQGIPQSIITKTHQDE</sequence>
<evidence type="ECO:0000313" key="5">
    <source>
        <dbReference type="Proteomes" id="UP000251937"/>
    </source>
</evidence>
<reference evidence="2 4" key="1">
    <citation type="submission" date="2017-02" db="EMBL/GenBank/DDBJ databases">
        <authorList>
            <person name="Varghese N."/>
            <person name="Submissions S."/>
        </authorList>
    </citation>
    <scope>NUCLEOTIDE SEQUENCE [LARGE SCALE GENOMIC DNA]</scope>
    <source>
        <strain evidence="2 4">DSM 16775</strain>
    </source>
</reference>
<evidence type="ECO:0000313" key="4">
    <source>
        <dbReference type="Proteomes" id="UP000190669"/>
    </source>
</evidence>
<keyword evidence="1" id="KW-0812">Transmembrane</keyword>